<reference evidence="4" key="1">
    <citation type="submission" date="2017-01" db="EMBL/GenBank/DDBJ databases">
        <authorList>
            <person name="Varghese N."/>
            <person name="Submissions S."/>
        </authorList>
    </citation>
    <scope>NUCLEOTIDE SEQUENCE [LARGE SCALE GENOMIC DNA]</scope>
    <source>
        <strain evidence="4">DSM 29430</strain>
    </source>
</reference>
<keyword evidence="4" id="KW-1185">Reference proteome</keyword>
<feature type="chain" id="PRO_5013111566" description="DUF4168 domain-containing protein" evidence="1">
    <location>
        <begin position="22"/>
        <end position="124"/>
    </location>
</feature>
<evidence type="ECO:0000256" key="1">
    <source>
        <dbReference type="SAM" id="SignalP"/>
    </source>
</evidence>
<dbReference type="STRING" id="633194.SAMN05421759_102435"/>
<sequence>MRSTPFIAACALAATMSAATAQDIQPEQAAFRTGFSASKIETFAQVAQRVAAMRKETMTRYFEVEDDAARRALIRQANAELRAIVIEAEGLTLDEFERINAAARTDRALNRHIARSLKALDADG</sequence>
<dbReference type="Proteomes" id="UP000186684">
    <property type="component" value="Unassembled WGS sequence"/>
</dbReference>
<dbReference type="EMBL" id="FTOQ01000002">
    <property type="protein sequence ID" value="SIS69614.1"/>
    <property type="molecule type" value="Genomic_DNA"/>
</dbReference>
<keyword evidence="1" id="KW-0732">Signal</keyword>
<dbReference type="RefSeq" id="WP_076445886.1">
    <property type="nucleotide sequence ID" value="NZ_FTOQ01000002.1"/>
</dbReference>
<dbReference type="OrthoDB" id="6900175at2"/>
<feature type="signal peptide" evidence="1">
    <location>
        <begin position="1"/>
        <end position="21"/>
    </location>
</feature>
<gene>
    <name evidence="3" type="ORF">SAMN05421759_102435</name>
</gene>
<evidence type="ECO:0000259" key="2">
    <source>
        <dbReference type="Pfam" id="PF13767"/>
    </source>
</evidence>
<evidence type="ECO:0000313" key="3">
    <source>
        <dbReference type="EMBL" id="SIS69614.1"/>
    </source>
</evidence>
<dbReference type="Pfam" id="PF13767">
    <property type="entry name" value="DUF4168"/>
    <property type="match status" value="1"/>
</dbReference>
<protein>
    <recommendedName>
        <fullName evidence="2">DUF4168 domain-containing protein</fullName>
    </recommendedName>
</protein>
<dbReference type="AlphaFoldDB" id="A0A1N7L715"/>
<proteinExistence type="predicted"/>
<dbReference type="InterPro" id="IPR025433">
    <property type="entry name" value="DUF4168"/>
</dbReference>
<evidence type="ECO:0000313" key="4">
    <source>
        <dbReference type="Proteomes" id="UP000186684"/>
    </source>
</evidence>
<organism evidence="3 4">
    <name type="scientific">Roseivivax lentus</name>
    <dbReference type="NCBI Taxonomy" id="633194"/>
    <lineage>
        <taxon>Bacteria</taxon>
        <taxon>Pseudomonadati</taxon>
        <taxon>Pseudomonadota</taxon>
        <taxon>Alphaproteobacteria</taxon>
        <taxon>Rhodobacterales</taxon>
        <taxon>Roseobacteraceae</taxon>
        <taxon>Roseivivax</taxon>
    </lineage>
</organism>
<name>A0A1N7L715_9RHOB</name>
<feature type="domain" description="DUF4168" evidence="2">
    <location>
        <begin position="37"/>
        <end position="113"/>
    </location>
</feature>
<accession>A0A1N7L715</accession>